<dbReference type="GO" id="GO:0005886">
    <property type="term" value="C:plasma membrane"/>
    <property type="evidence" value="ECO:0007669"/>
    <property type="project" value="TreeGrafter"/>
</dbReference>
<evidence type="ECO:0000256" key="1">
    <source>
        <dbReference type="RuleBase" id="RU000672"/>
    </source>
</evidence>
<feature type="signal peptide" evidence="2">
    <location>
        <begin position="1"/>
        <end position="22"/>
    </location>
</feature>
<dbReference type="InterPro" id="IPR015798">
    <property type="entry name" value="Cu_amine_oxidase_C"/>
</dbReference>
<keyword evidence="2" id="KW-0732">Signal</keyword>
<keyword evidence="1" id="KW-0560">Oxidoreductase</keyword>
<dbReference type="PANTHER" id="PTHR10638:SF4">
    <property type="entry name" value="RETINA-SPECIFIC COPPER AMINE OXIDASE"/>
    <property type="match status" value="1"/>
</dbReference>
<name>A0A8D2QBW5_ZONAL</name>
<protein>
    <recommendedName>
        <fullName evidence="1">Amine oxidase</fullName>
        <ecNumber evidence="1">1.4.3.-</ecNumber>
    </recommendedName>
</protein>
<evidence type="ECO:0000313" key="4">
    <source>
        <dbReference type="Ensembl" id="ENSZALP00000005347.1"/>
    </source>
</evidence>
<dbReference type="Ensembl" id="ENSZALT00000007945.1">
    <property type="protein sequence ID" value="ENSZALP00000005347.1"/>
    <property type="gene ID" value="ENSZALG00000004966.1"/>
</dbReference>
<dbReference type="GO" id="GO:0008131">
    <property type="term" value="F:primary methylamine oxidase activity"/>
    <property type="evidence" value="ECO:0007669"/>
    <property type="project" value="InterPro"/>
</dbReference>
<dbReference type="SUPFAM" id="SSF49998">
    <property type="entry name" value="Amine oxidase catalytic domain"/>
    <property type="match status" value="1"/>
</dbReference>
<reference evidence="4" key="1">
    <citation type="submission" date="2025-08" db="UniProtKB">
        <authorList>
            <consortium name="Ensembl"/>
        </authorList>
    </citation>
    <scope>IDENTIFICATION</scope>
</reference>
<dbReference type="Proteomes" id="UP000694413">
    <property type="component" value="Unassembled WGS sequence"/>
</dbReference>
<dbReference type="InterPro" id="IPR000269">
    <property type="entry name" value="Cu_amine_oxidase"/>
</dbReference>
<accession>A0A8D2QBW5</accession>
<organism evidence="4 5">
    <name type="scientific">Zonotrichia albicollis</name>
    <name type="common">White-throated sparrow</name>
    <name type="synonym">Fringilla albicollis</name>
    <dbReference type="NCBI Taxonomy" id="44394"/>
    <lineage>
        <taxon>Eukaryota</taxon>
        <taxon>Metazoa</taxon>
        <taxon>Chordata</taxon>
        <taxon>Craniata</taxon>
        <taxon>Vertebrata</taxon>
        <taxon>Euteleostomi</taxon>
        <taxon>Archelosauria</taxon>
        <taxon>Archosauria</taxon>
        <taxon>Dinosauria</taxon>
        <taxon>Saurischia</taxon>
        <taxon>Theropoda</taxon>
        <taxon>Coelurosauria</taxon>
        <taxon>Aves</taxon>
        <taxon>Neognathae</taxon>
        <taxon>Neoaves</taxon>
        <taxon>Telluraves</taxon>
        <taxon>Australaves</taxon>
        <taxon>Passeriformes</taxon>
        <taxon>Passerellidae</taxon>
        <taxon>Zonotrichia</taxon>
    </lineage>
</organism>
<evidence type="ECO:0000256" key="2">
    <source>
        <dbReference type="SAM" id="SignalP"/>
    </source>
</evidence>
<dbReference type="GO" id="GO:0005507">
    <property type="term" value="F:copper ion binding"/>
    <property type="evidence" value="ECO:0007669"/>
    <property type="project" value="InterPro"/>
</dbReference>
<feature type="domain" description="Copper amine oxidase catalytic" evidence="3">
    <location>
        <begin position="39"/>
        <end position="207"/>
    </location>
</feature>
<reference evidence="4" key="2">
    <citation type="submission" date="2025-09" db="UniProtKB">
        <authorList>
            <consortium name="Ensembl"/>
        </authorList>
    </citation>
    <scope>IDENTIFICATION</scope>
</reference>
<keyword evidence="1" id="KW-0479">Metal-binding</keyword>
<dbReference type="GO" id="GO:0048038">
    <property type="term" value="F:quinone binding"/>
    <property type="evidence" value="ECO:0007669"/>
    <property type="project" value="InterPro"/>
</dbReference>
<evidence type="ECO:0000313" key="5">
    <source>
        <dbReference type="Proteomes" id="UP000694413"/>
    </source>
</evidence>
<proteinExistence type="inferred from homology"/>
<comment type="similarity">
    <text evidence="1">Belongs to the copper/topaquinone oxidase family.</text>
</comment>
<feature type="chain" id="PRO_5034223456" description="Amine oxidase" evidence="2">
    <location>
        <begin position="23"/>
        <end position="300"/>
    </location>
</feature>
<dbReference type="InterPro" id="IPR036460">
    <property type="entry name" value="Cu_amine_oxidase_C_sf"/>
</dbReference>
<comment type="PTM">
    <text evidence="1">Topaquinone (TPQ) is generated by copper-dependent autoxidation of a specific tyrosyl residue.</text>
</comment>
<dbReference type="EC" id="1.4.3.-" evidence="1"/>
<dbReference type="Pfam" id="PF01179">
    <property type="entry name" value="Cu_amine_oxid"/>
    <property type="match status" value="1"/>
</dbReference>
<evidence type="ECO:0000259" key="3">
    <source>
        <dbReference type="Pfam" id="PF01179"/>
    </source>
</evidence>
<dbReference type="AlphaFoldDB" id="A0A8D2QBW5"/>
<keyword evidence="1" id="KW-0801">TPQ</keyword>
<dbReference type="Gene3D" id="2.70.98.20">
    <property type="entry name" value="Copper amine oxidase, catalytic domain"/>
    <property type="match status" value="1"/>
</dbReference>
<dbReference type="PANTHER" id="PTHR10638">
    <property type="entry name" value="COPPER AMINE OXIDASE"/>
    <property type="match status" value="1"/>
</dbReference>
<dbReference type="GO" id="GO:0009308">
    <property type="term" value="P:amine metabolic process"/>
    <property type="evidence" value="ECO:0007669"/>
    <property type="project" value="UniProtKB-UniRule"/>
</dbReference>
<comment type="cofactor">
    <cofactor evidence="1">
        <name>Cu cation</name>
        <dbReference type="ChEBI" id="CHEBI:23378"/>
    </cofactor>
    <text evidence="1">Contains 1 topaquinone per subunit.</text>
</comment>
<keyword evidence="5" id="KW-1185">Reference proteome</keyword>
<keyword evidence="1" id="KW-0186">Copper</keyword>
<sequence length="300" mass="34386">MKVHFRVVLFILKQSWKSPAEADSTKKPVIRQGLHGTGSAVYGNRLWEHSLGTLHTHFVNYKVDLDVGGVKNSLMAQDMEFEMAQAPWSPEQQIERPRLTRKVLDTEDQAAFPLHSKMPRYIYFAANSKNKWGHQRGYRIQITSSAGDHIPEASSMERAISWARYQLAVTRRKEEEPTSTSVYNQNDPWTPTVAFADFINNETITNQVSWAPWAQCDTQPRLNGAPRSRETPAPPLGQWAQLWEHSGFGYPLLCVSAWSFGQRTQRVCAEQKFVSPCGEMLAKHHENVVRPWRPKQESFH</sequence>